<organism evidence="2 3">
    <name type="scientific">Reticulomyxa filosa</name>
    <dbReference type="NCBI Taxonomy" id="46433"/>
    <lineage>
        <taxon>Eukaryota</taxon>
        <taxon>Sar</taxon>
        <taxon>Rhizaria</taxon>
        <taxon>Retaria</taxon>
        <taxon>Foraminifera</taxon>
        <taxon>Monothalamids</taxon>
        <taxon>Reticulomyxidae</taxon>
        <taxon>Reticulomyxa</taxon>
    </lineage>
</organism>
<accession>X6N1E1</accession>
<name>X6N1E1_RETFI</name>
<keyword evidence="1" id="KW-0812">Transmembrane</keyword>
<keyword evidence="3" id="KW-1185">Reference proteome</keyword>
<feature type="non-terminal residue" evidence="2">
    <location>
        <position position="1"/>
    </location>
</feature>
<dbReference type="AlphaFoldDB" id="X6N1E1"/>
<keyword evidence="1" id="KW-0472">Membrane</keyword>
<evidence type="ECO:0000313" key="2">
    <source>
        <dbReference type="EMBL" id="ETO20090.1"/>
    </source>
</evidence>
<keyword evidence="1" id="KW-1133">Transmembrane helix</keyword>
<dbReference type="Proteomes" id="UP000023152">
    <property type="component" value="Unassembled WGS sequence"/>
</dbReference>
<protein>
    <submittedName>
        <fullName evidence="2">Uncharacterized protein</fullName>
    </submittedName>
</protein>
<gene>
    <name evidence="2" type="ORF">RFI_17127</name>
</gene>
<sequence>ILDFFRNINFERKNTRIFLAAHSRFNVPFFKLKKKLLFTKFTPHFTIIEKPSKGIFLIQLLYGLSELISNTTKFKEVTIGILFGKDQTAPIFGEARLYKGMDQSKLNGNVNTATSPVKQVKNLTQKEVQIILKIGFIVSQLIGDGLKIFAKLFMNLLSHLTFFSLCFFLSPGKVKTFLKKKKKKW</sequence>
<evidence type="ECO:0000256" key="1">
    <source>
        <dbReference type="SAM" id="Phobius"/>
    </source>
</evidence>
<reference evidence="2 3" key="1">
    <citation type="journal article" date="2013" name="Curr. Biol.">
        <title>The Genome of the Foraminiferan Reticulomyxa filosa.</title>
        <authorList>
            <person name="Glockner G."/>
            <person name="Hulsmann N."/>
            <person name="Schleicher M."/>
            <person name="Noegel A.A."/>
            <person name="Eichinger L."/>
            <person name="Gallinger C."/>
            <person name="Pawlowski J."/>
            <person name="Sierra R."/>
            <person name="Euteneuer U."/>
            <person name="Pillet L."/>
            <person name="Moustafa A."/>
            <person name="Platzer M."/>
            <person name="Groth M."/>
            <person name="Szafranski K."/>
            <person name="Schliwa M."/>
        </authorList>
    </citation>
    <scope>NUCLEOTIDE SEQUENCE [LARGE SCALE GENOMIC DNA]</scope>
</reference>
<feature type="transmembrane region" description="Helical" evidence="1">
    <location>
        <begin position="156"/>
        <end position="174"/>
    </location>
</feature>
<dbReference type="EMBL" id="ASPP01012941">
    <property type="protein sequence ID" value="ETO20090.1"/>
    <property type="molecule type" value="Genomic_DNA"/>
</dbReference>
<evidence type="ECO:0000313" key="3">
    <source>
        <dbReference type="Proteomes" id="UP000023152"/>
    </source>
</evidence>
<comment type="caution">
    <text evidence="2">The sequence shown here is derived from an EMBL/GenBank/DDBJ whole genome shotgun (WGS) entry which is preliminary data.</text>
</comment>
<proteinExistence type="predicted"/>